<keyword evidence="3" id="KW-1185">Reference proteome</keyword>
<gene>
    <name evidence="2" type="ORF">QBC47DRAFT_443903</name>
</gene>
<comment type="caution">
    <text evidence="2">The sequence shown here is derived from an EMBL/GenBank/DDBJ whole genome shotgun (WGS) entry which is preliminary data.</text>
</comment>
<evidence type="ECO:0000313" key="2">
    <source>
        <dbReference type="EMBL" id="KAK1757106.1"/>
    </source>
</evidence>
<accession>A0AAJ0F6P7</accession>
<dbReference type="EMBL" id="MU839831">
    <property type="protein sequence ID" value="KAK1757106.1"/>
    <property type="molecule type" value="Genomic_DNA"/>
</dbReference>
<name>A0AAJ0F6P7_9PEZI</name>
<proteinExistence type="predicted"/>
<dbReference type="Proteomes" id="UP001239445">
    <property type="component" value="Unassembled WGS sequence"/>
</dbReference>
<dbReference type="AlphaFoldDB" id="A0AAJ0F6P7"/>
<keyword evidence="1" id="KW-0732">Signal</keyword>
<sequence>MQSLTSLTALAALLSIALPATATPNVNVDWDCQATPPIGSATQLSLGSTIDGTAPADVGPGDIFEILLAAKPQTVPTQAAGYKLNNLRNVKLLVPVPAGTSFKSVSLTGGVNVNSNPSIAQSNGVLTLSVPGPISGGASFTFPAIHLSVSASGAPGSGIQSHVAGTSYADPGLQFTANVHISPGIDIDVPARCFPKGGASPVLTSTAIDQPGAAPATRYGPALASSANRTAAVAVTADGRVQYTWWDLGGGGNGWRDLPGISSDTSPGVSLVQGGNYAFVLAKAVGGAVYLNQGTPGGSAWVGWQSSGFTSNVGPAAAASGDRSMSLVIGTDGRVMYDWWDLGGGGHGWKEIPGGFRTVTSGAVALVSKGTYAFVLARDGGGNLMLNQGNPTTNSWVGWQSMNFASNVAPAASSSQDRSVAVVISTDGRVMYDWWDLGGGGHGWKEIPGGFRTDASVGVGFVANGRYAFVLAKDTSGKMWLNQGDPTTGVWVGWR</sequence>
<feature type="chain" id="PRO_5042560072" evidence="1">
    <location>
        <begin position="23"/>
        <end position="495"/>
    </location>
</feature>
<protein>
    <submittedName>
        <fullName evidence="2">Uncharacterized protein</fullName>
    </submittedName>
</protein>
<dbReference type="Gene3D" id="2.120.10.70">
    <property type="entry name" value="Fucose-specific lectin"/>
    <property type="match status" value="1"/>
</dbReference>
<organism evidence="2 3">
    <name type="scientific">Echria macrotheca</name>
    <dbReference type="NCBI Taxonomy" id="438768"/>
    <lineage>
        <taxon>Eukaryota</taxon>
        <taxon>Fungi</taxon>
        <taxon>Dikarya</taxon>
        <taxon>Ascomycota</taxon>
        <taxon>Pezizomycotina</taxon>
        <taxon>Sordariomycetes</taxon>
        <taxon>Sordariomycetidae</taxon>
        <taxon>Sordariales</taxon>
        <taxon>Schizotheciaceae</taxon>
        <taxon>Echria</taxon>
    </lineage>
</organism>
<evidence type="ECO:0000256" key="1">
    <source>
        <dbReference type="SAM" id="SignalP"/>
    </source>
</evidence>
<dbReference type="SUPFAM" id="SSF89372">
    <property type="entry name" value="Fucose-specific lectin"/>
    <property type="match status" value="2"/>
</dbReference>
<feature type="signal peptide" evidence="1">
    <location>
        <begin position="1"/>
        <end position="22"/>
    </location>
</feature>
<reference evidence="2" key="1">
    <citation type="submission" date="2023-06" db="EMBL/GenBank/DDBJ databases">
        <title>Genome-scale phylogeny and comparative genomics of the fungal order Sordariales.</title>
        <authorList>
            <consortium name="Lawrence Berkeley National Laboratory"/>
            <person name="Hensen N."/>
            <person name="Bonometti L."/>
            <person name="Westerberg I."/>
            <person name="Brannstrom I.O."/>
            <person name="Guillou S."/>
            <person name="Cros-Aarteil S."/>
            <person name="Calhoun S."/>
            <person name="Haridas S."/>
            <person name="Kuo A."/>
            <person name="Mondo S."/>
            <person name="Pangilinan J."/>
            <person name="Riley R."/>
            <person name="Labutti K."/>
            <person name="Andreopoulos B."/>
            <person name="Lipzen A."/>
            <person name="Chen C."/>
            <person name="Yanf M."/>
            <person name="Daum C."/>
            <person name="Ng V."/>
            <person name="Clum A."/>
            <person name="Steindorff A."/>
            <person name="Ohm R."/>
            <person name="Martin F."/>
            <person name="Silar P."/>
            <person name="Natvig D."/>
            <person name="Lalanne C."/>
            <person name="Gautier V."/>
            <person name="Ament-Velasquez S.L."/>
            <person name="Kruys A."/>
            <person name="Hutchinson M.I."/>
            <person name="Powell A.J."/>
            <person name="Barry K."/>
            <person name="Miller A.N."/>
            <person name="Grigoriev I.V."/>
            <person name="Debuchy R."/>
            <person name="Gladieux P."/>
            <person name="Thoren M.H."/>
            <person name="Johannesson H."/>
        </authorList>
    </citation>
    <scope>NUCLEOTIDE SEQUENCE</scope>
    <source>
        <strain evidence="2">PSN4</strain>
    </source>
</reference>
<evidence type="ECO:0000313" key="3">
    <source>
        <dbReference type="Proteomes" id="UP001239445"/>
    </source>
</evidence>